<dbReference type="EMBL" id="RQFD01000001">
    <property type="protein sequence ID" value="TGK54241.1"/>
    <property type="molecule type" value="Genomic_DNA"/>
</dbReference>
<proteinExistence type="predicted"/>
<gene>
    <name evidence="1" type="ORF">EHQ10_00305</name>
</gene>
<evidence type="ECO:0008006" key="3">
    <source>
        <dbReference type="Google" id="ProtNLM"/>
    </source>
</evidence>
<organism evidence="1 2">
    <name type="scientific">Leptospira bouyouniensis</name>
    <dbReference type="NCBI Taxonomy" id="2484911"/>
    <lineage>
        <taxon>Bacteria</taxon>
        <taxon>Pseudomonadati</taxon>
        <taxon>Spirochaetota</taxon>
        <taxon>Spirochaetia</taxon>
        <taxon>Leptospirales</taxon>
        <taxon>Leptospiraceae</taxon>
        <taxon>Leptospira</taxon>
    </lineage>
</organism>
<dbReference type="RefSeq" id="WP_135752875.1">
    <property type="nucleotide sequence ID" value="NZ_RQFD01000001.1"/>
</dbReference>
<comment type="caution">
    <text evidence="1">The sequence shown here is derived from an EMBL/GenBank/DDBJ whole genome shotgun (WGS) entry which is preliminary data.</text>
</comment>
<sequence>MNTTQENLKFEKRLHLSIGINFEADKDRFDLVDWDLYHLSSLFIKDFEKSGHFKSIKYYNEHADVRMTLTIKALYDINGLFYNFLSGLSLGIIPLYRKHEYQLFVKVEGKCVAESNFDFPIKIRHIYNLYTYDFRPDIAHEDVSEKIVKKILELYLEKNPKCAI</sequence>
<evidence type="ECO:0000313" key="1">
    <source>
        <dbReference type="EMBL" id="TGK54241.1"/>
    </source>
</evidence>
<protein>
    <recommendedName>
        <fullName evidence="3">AraC family transcriptional regulator</fullName>
    </recommendedName>
</protein>
<name>A0ABY2LDK2_9LEPT</name>
<reference evidence="2" key="1">
    <citation type="journal article" date="2019" name="PLoS Negl. Trop. Dis.">
        <title>Revisiting the worldwide diversity of Leptospira species in the environment.</title>
        <authorList>
            <person name="Vincent A.T."/>
            <person name="Schiettekatte O."/>
            <person name="Bourhy P."/>
            <person name="Veyrier F.J."/>
            <person name="Picardeau M."/>
        </authorList>
    </citation>
    <scope>NUCLEOTIDE SEQUENCE [LARGE SCALE GENOMIC DNA]</scope>
    <source>
        <strain evidence="2">201800295</strain>
    </source>
</reference>
<evidence type="ECO:0000313" key="2">
    <source>
        <dbReference type="Proteomes" id="UP000297617"/>
    </source>
</evidence>
<dbReference type="Proteomes" id="UP000297617">
    <property type="component" value="Unassembled WGS sequence"/>
</dbReference>
<keyword evidence="2" id="KW-1185">Reference proteome</keyword>
<accession>A0ABY2LDK2</accession>